<reference evidence="5" key="1">
    <citation type="submission" date="2016-10" db="EMBL/GenBank/DDBJ databases">
        <title>The complete genome sequence of the rumen bacterium Butyrivibrio hungatei MB2003.</title>
        <authorList>
            <person name="Palevich N."/>
            <person name="Kelly W.J."/>
            <person name="Leahy S.C."/>
            <person name="Altermann E."/>
            <person name="Rakonjac J."/>
            <person name="Attwood G.T."/>
        </authorList>
    </citation>
    <scope>NUCLEOTIDE SEQUENCE [LARGE SCALE GENOMIC DNA]</scope>
    <source>
        <strain evidence="5">MB2003</strain>
    </source>
</reference>
<organism evidence="4 5">
    <name type="scientific">Butyrivibrio hungatei</name>
    <dbReference type="NCBI Taxonomy" id="185008"/>
    <lineage>
        <taxon>Bacteria</taxon>
        <taxon>Bacillati</taxon>
        <taxon>Bacillota</taxon>
        <taxon>Clostridia</taxon>
        <taxon>Lachnospirales</taxon>
        <taxon>Lachnospiraceae</taxon>
        <taxon>Butyrivibrio</taxon>
    </lineage>
</organism>
<gene>
    <name evidence="4" type="ORF">bhn_I2422</name>
</gene>
<feature type="domain" description="Glycosyl transferase family 28 C-terminal" evidence="3">
    <location>
        <begin position="242"/>
        <end position="340"/>
    </location>
</feature>
<dbReference type="Gene3D" id="3.40.50.11190">
    <property type="match status" value="1"/>
</dbReference>
<dbReference type="Pfam" id="PF04101">
    <property type="entry name" value="Glyco_tran_28_C"/>
    <property type="match status" value="1"/>
</dbReference>
<accession>A0A1D9P541</accession>
<dbReference type="PANTHER" id="PTHR21015">
    <property type="entry name" value="UDP-N-ACETYLGLUCOSAMINE--N-ACETYLMURAMYL-(PENTAPEPTIDE) PYROPHOSPHORYL-UNDECAPRENOL N-ACETYLGLUCOSAMINE TRANSFERASE 1"/>
    <property type="match status" value="1"/>
</dbReference>
<proteinExistence type="predicted"/>
<dbReference type="Proteomes" id="UP000179284">
    <property type="component" value="Chromosome I"/>
</dbReference>
<dbReference type="PANTHER" id="PTHR21015:SF22">
    <property type="entry name" value="GLYCOSYLTRANSFERASE"/>
    <property type="match status" value="1"/>
</dbReference>
<dbReference type="NCBIfam" id="TIGR03590">
    <property type="entry name" value="PseG"/>
    <property type="match status" value="1"/>
</dbReference>
<evidence type="ECO:0000256" key="2">
    <source>
        <dbReference type="PIRSR" id="PIRSR620023-2"/>
    </source>
</evidence>
<dbReference type="KEGG" id="bhu:bhn_I2422"/>
<feature type="binding site" evidence="2">
    <location>
        <position position="163"/>
    </location>
    <ligand>
        <name>substrate</name>
    </ligand>
</feature>
<name>A0A1D9P541_9FIRM</name>
<sequence length="360" mass="40094">MNKKVWIKANGNGIIATGHIRRCMTIAKELMDNGAEVVFVLSDIDSADLLRTLSDEDGTTFDSVILHNNFSEPMEDLPLLKELFASEKPDFYLMDSYFLKEDYFQGINDLIKELALQTKTGFIDDLYKFDYPVDLIINYDIIIPKDFYSAPKQLLGPEFSPLRPQFADNRYEVRDIARTALLSSGGTDPYHVLGDILKEIYVGDSPCRKVLDTTGLCCDVVVGALFEEGYKEELRELAKAHKEISLHETVGDMASLMKKADFAVSAGGTTLYELCAVGVPTVVFSMADNQVEFVQSFDKAGAAKYAGDARKDRRLVQKIVTWGTAAQDNAGFRKRMSDKAKSLIDGKGAERIAKAILEFI</sequence>
<feature type="binding site" evidence="2">
    <location>
        <position position="273"/>
    </location>
    <ligand>
        <name>substrate</name>
    </ligand>
</feature>
<dbReference type="SUPFAM" id="SSF53756">
    <property type="entry name" value="UDP-Glycosyltransferase/glycogen phosphorylase"/>
    <property type="match status" value="2"/>
</dbReference>
<dbReference type="EMBL" id="CP017831">
    <property type="protein sequence ID" value="AOZ97454.1"/>
    <property type="molecule type" value="Genomic_DNA"/>
</dbReference>
<evidence type="ECO:0000313" key="5">
    <source>
        <dbReference type="Proteomes" id="UP000179284"/>
    </source>
</evidence>
<dbReference type="GO" id="GO:0016758">
    <property type="term" value="F:hexosyltransferase activity"/>
    <property type="evidence" value="ECO:0007669"/>
    <property type="project" value="InterPro"/>
</dbReference>
<dbReference type="AlphaFoldDB" id="A0A1D9P541"/>
<protein>
    <submittedName>
        <fullName evidence="4">Pseudaminic acid biosynthesis-associated protein PseG</fullName>
    </submittedName>
</protein>
<evidence type="ECO:0000256" key="1">
    <source>
        <dbReference type="PIRSR" id="PIRSR620023-1"/>
    </source>
</evidence>
<keyword evidence="5" id="KW-1185">Reference proteome</keyword>
<dbReference type="InterPro" id="IPR020023">
    <property type="entry name" value="PseG"/>
</dbReference>
<dbReference type="Gene3D" id="3.40.50.2000">
    <property type="entry name" value="Glycogen Phosphorylase B"/>
    <property type="match status" value="1"/>
</dbReference>
<dbReference type="RefSeq" id="WP_071177056.1">
    <property type="nucleotide sequence ID" value="NZ_CP017831.1"/>
</dbReference>
<dbReference type="InterPro" id="IPR007235">
    <property type="entry name" value="Glyco_trans_28_C"/>
</dbReference>
<evidence type="ECO:0000259" key="3">
    <source>
        <dbReference type="Pfam" id="PF04101"/>
    </source>
</evidence>
<feature type="active site" description="Proton acceptor" evidence="1">
    <location>
        <position position="19"/>
    </location>
</feature>
<dbReference type="OrthoDB" id="9805604at2"/>
<evidence type="ECO:0000313" key="4">
    <source>
        <dbReference type="EMBL" id="AOZ97454.1"/>
    </source>
</evidence>